<gene>
    <name evidence="1" type="ORF">BD410DRAFT_773183</name>
</gene>
<dbReference type="AlphaFoldDB" id="A0A4Y7PYZ8"/>
<name>A0A4Y7PYZ8_9AGAM</name>
<proteinExistence type="predicted"/>
<accession>A0A4Y7PYZ8</accession>
<dbReference type="Proteomes" id="UP000294933">
    <property type="component" value="Unassembled WGS sequence"/>
</dbReference>
<evidence type="ECO:0000313" key="2">
    <source>
        <dbReference type="Proteomes" id="UP000294933"/>
    </source>
</evidence>
<organism evidence="1 2">
    <name type="scientific">Rickenella mellea</name>
    <dbReference type="NCBI Taxonomy" id="50990"/>
    <lineage>
        <taxon>Eukaryota</taxon>
        <taxon>Fungi</taxon>
        <taxon>Dikarya</taxon>
        <taxon>Basidiomycota</taxon>
        <taxon>Agaricomycotina</taxon>
        <taxon>Agaricomycetes</taxon>
        <taxon>Hymenochaetales</taxon>
        <taxon>Rickenellaceae</taxon>
        <taxon>Rickenella</taxon>
    </lineage>
</organism>
<evidence type="ECO:0000313" key="1">
    <source>
        <dbReference type="EMBL" id="TDL20238.1"/>
    </source>
</evidence>
<protein>
    <submittedName>
        <fullName evidence="1">Uncharacterized protein</fullName>
    </submittedName>
</protein>
<reference evidence="1 2" key="1">
    <citation type="submission" date="2018-06" db="EMBL/GenBank/DDBJ databases">
        <title>A transcriptomic atlas of mushroom development highlights an independent origin of complex multicellularity.</title>
        <authorList>
            <consortium name="DOE Joint Genome Institute"/>
            <person name="Krizsan K."/>
            <person name="Almasi E."/>
            <person name="Merenyi Z."/>
            <person name="Sahu N."/>
            <person name="Viragh M."/>
            <person name="Koszo T."/>
            <person name="Mondo S."/>
            <person name="Kiss B."/>
            <person name="Balint B."/>
            <person name="Kues U."/>
            <person name="Barry K."/>
            <person name="Hegedus J.C."/>
            <person name="Henrissat B."/>
            <person name="Johnson J."/>
            <person name="Lipzen A."/>
            <person name="Ohm R."/>
            <person name="Nagy I."/>
            <person name="Pangilinan J."/>
            <person name="Yan J."/>
            <person name="Xiong Y."/>
            <person name="Grigoriev I.V."/>
            <person name="Hibbett D.S."/>
            <person name="Nagy L.G."/>
        </authorList>
    </citation>
    <scope>NUCLEOTIDE SEQUENCE [LARGE SCALE GENOMIC DNA]</scope>
    <source>
        <strain evidence="1 2">SZMC22713</strain>
    </source>
</reference>
<keyword evidence="2" id="KW-1185">Reference proteome</keyword>
<dbReference type="EMBL" id="ML170190">
    <property type="protein sequence ID" value="TDL20238.1"/>
    <property type="molecule type" value="Genomic_DNA"/>
</dbReference>
<sequence>MPDAKKRKVPGLSEPDLRKVCEEVLGVKGAMDDGGAGGVSAETRRRVDELYASLMAHLGGPEVLNFSNAKVETLERLNIEQYGWLERKPDLKARITASTSLGQNKVWTSNLLYKHLLMLENQVHNKKEAASRLWIDAFLFRASAMLSPGQETIITPEHTILPIVISPESLSTLSGSLDYSAVIPRRRVAAPNFSADLQSLQRNVPFGLFVIEAKPFKSDLEPHIPQAVCQLFACAKHLNKRTIRGTLSNGRQWIFIILTLNHDSQGGSFTRSDIVDFDTKKDINGNLKIHRPWPDTIAAILSHWIERSFSEIDENDWFTDSLIDTDSRHR</sequence>
<dbReference type="OrthoDB" id="2720314at2759"/>
<dbReference type="VEuPathDB" id="FungiDB:BD410DRAFT_773183"/>